<dbReference type="EMBL" id="CP006696">
    <property type="protein sequence ID" value="AIC11603.1"/>
    <property type="molecule type" value="Genomic_DNA"/>
</dbReference>
<evidence type="ECO:0000313" key="2">
    <source>
        <dbReference type="EMBL" id="AIC11603.1"/>
    </source>
</evidence>
<name>A0A060H7M9_XYLFS</name>
<dbReference type="KEGG" id="xfs:D934_11965"/>
<reference evidence="2" key="1">
    <citation type="submission" date="2013-08" db="EMBL/GenBank/DDBJ databases">
        <authorList>
            <person name="Stouthamer R."/>
            <person name="Nunney L."/>
        </authorList>
    </citation>
    <scope>NUCLEOTIDE SEQUENCE [LARGE SCALE GENOMIC DNA]</scope>
    <source>
        <strain evidence="2">Ann-1</strain>
    </source>
</reference>
<accession>A0A060H7M9</accession>
<dbReference type="HOGENOM" id="CLU_3278993_0_0_6"/>
<protein>
    <submittedName>
        <fullName evidence="2">Uncharacterized protein</fullName>
    </submittedName>
</protein>
<evidence type="ECO:0000256" key="1">
    <source>
        <dbReference type="SAM" id="MobiDB-lite"/>
    </source>
</evidence>
<dbReference type="Proteomes" id="UP000027215">
    <property type="component" value="Chromosome"/>
</dbReference>
<organism evidence="2">
    <name type="scientific">Xylella fastidiosa subsp. sandyi Ann-1</name>
    <dbReference type="NCBI Taxonomy" id="155920"/>
    <lineage>
        <taxon>Bacteria</taxon>
        <taxon>Pseudomonadati</taxon>
        <taxon>Pseudomonadota</taxon>
        <taxon>Gammaproteobacteria</taxon>
        <taxon>Lysobacterales</taxon>
        <taxon>Lysobacteraceae</taxon>
        <taxon>Xylella</taxon>
    </lineage>
</organism>
<gene>
    <name evidence="2" type="ORF">D934_11965</name>
</gene>
<sequence length="41" mass="4496">MSRRSIGKVQEQPQKQPSASPMPDRAVITLLHMWCGCAADA</sequence>
<feature type="region of interest" description="Disordered" evidence="1">
    <location>
        <begin position="1"/>
        <end position="23"/>
    </location>
</feature>
<dbReference type="PATRIC" id="fig|155920.8.peg.2810"/>
<dbReference type="AlphaFoldDB" id="A0A060H7M9"/>
<proteinExistence type="predicted"/>